<dbReference type="InParanoid" id="A0A409WAM0"/>
<evidence type="ECO:0000313" key="2">
    <source>
        <dbReference type="EMBL" id="PPQ75555.1"/>
    </source>
</evidence>
<reference evidence="2 3" key="1">
    <citation type="journal article" date="2018" name="Evol. Lett.">
        <title>Horizontal gene cluster transfer increased hallucinogenic mushroom diversity.</title>
        <authorList>
            <person name="Reynolds H.T."/>
            <person name="Vijayakumar V."/>
            <person name="Gluck-Thaler E."/>
            <person name="Korotkin H.B."/>
            <person name="Matheny P.B."/>
            <person name="Slot J.C."/>
        </authorList>
    </citation>
    <scope>NUCLEOTIDE SEQUENCE [LARGE SCALE GENOMIC DNA]</scope>
    <source>
        <strain evidence="2 3">2629</strain>
    </source>
</reference>
<dbReference type="EMBL" id="NHTK01005662">
    <property type="protein sequence ID" value="PPQ75555.1"/>
    <property type="molecule type" value="Genomic_DNA"/>
</dbReference>
<gene>
    <name evidence="2" type="ORF">CVT24_013247</name>
</gene>
<comment type="caution">
    <text evidence="2">The sequence shown here is derived from an EMBL/GenBank/DDBJ whole genome shotgun (WGS) entry which is preliminary data.</text>
</comment>
<evidence type="ECO:0000256" key="1">
    <source>
        <dbReference type="SAM" id="SignalP"/>
    </source>
</evidence>
<protein>
    <submittedName>
        <fullName evidence="2">Uncharacterized protein</fullName>
    </submittedName>
</protein>
<dbReference type="Proteomes" id="UP000284842">
    <property type="component" value="Unassembled WGS sequence"/>
</dbReference>
<dbReference type="OrthoDB" id="10625431at2759"/>
<name>A0A409WAM0_9AGAR</name>
<accession>A0A409WAM0</accession>
<evidence type="ECO:0000313" key="3">
    <source>
        <dbReference type="Proteomes" id="UP000284842"/>
    </source>
</evidence>
<keyword evidence="3" id="KW-1185">Reference proteome</keyword>
<feature type="signal peptide" evidence="1">
    <location>
        <begin position="1"/>
        <end position="22"/>
    </location>
</feature>
<dbReference type="AlphaFoldDB" id="A0A409WAM0"/>
<proteinExistence type="predicted"/>
<sequence length="107" mass="12059">MKYLSPAIIISQVLLLCSIVQAHNPQTRTQDAASYRRNVDDSTVYSREDLLQYLTTRELVEELSSRLERRGLFSSLLSASPVGQVLNIGSELVGGLMHKFGHHKHHE</sequence>
<keyword evidence="1" id="KW-0732">Signal</keyword>
<organism evidence="2 3">
    <name type="scientific">Panaeolus cyanescens</name>
    <dbReference type="NCBI Taxonomy" id="181874"/>
    <lineage>
        <taxon>Eukaryota</taxon>
        <taxon>Fungi</taxon>
        <taxon>Dikarya</taxon>
        <taxon>Basidiomycota</taxon>
        <taxon>Agaricomycotina</taxon>
        <taxon>Agaricomycetes</taxon>
        <taxon>Agaricomycetidae</taxon>
        <taxon>Agaricales</taxon>
        <taxon>Agaricineae</taxon>
        <taxon>Galeropsidaceae</taxon>
        <taxon>Panaeolus</taxon>
    </lineage>
</organism>
<feature type="chain" id="PRO_5019128384" evidence="1">
    <location>
        <begin position="23"/>
        <end position="107"/>
    </location>
</feature>